<evidence type="ECO:0000256" key="1">
    <source>
        <dbReference type="SAM" id="Phobius"/>
    </source>
</evidence>
<dbReference type="Pfam" id="PF03729">
    <property type="entry name" value="DUF308"/>
    <property type="match status" value="2"/>
</dbReference>
<organism evidence="2 3">
    <name type="scientific">Candidatus Allocopromorpha excrementavium</name>
    <dbReference type="NCBI Taxonomy" id="2840741"/>
    <lineage>
        <taxon>Bacteria</taxon>
        <taxon>Bacillati</taxon>
        <taxon>Bacillota</taxon>
        <taxon>Clostridia</taxon>
        <taxon>Eubacteriales</taxon>
        <taxon>Eubacteriaceae</taxon>
        <taxon>Eubacteriaceae incertae sedis</taxon>
        <taxon>Candidatus Allocopromorpha</taxon>
    </lineage>
</organism>
<reference evidence="2" key="1">
    <citation type="submission" date="2020-10" db="EMBL/GenBank/DDBJ databases">
        <authorList>
            <person name="Gilroy R."/>
        </authorList>
    </citation>
    <scope>NUCLEOTIDE SEQUENCE</scope>
    <source>
        <strain evidence="2">CHK176-22527</strain>
    </source>
</reference>
<dbReference type="PANTHER" id="PTHR34989:SF1">
    <property type="entry name" value="PROTEIN HDED"/>
    <property type="match status" value="1"/>
</dbReference>
<dbReference type="GO" id="GO:0005886">
    <property type="term" value="C:plasma membrane"/>
    <property type="evidence" value="ECO:0007669"/>
    <property type="project" value="TreeGrafter"/>
</dbReference>
<sequence length="231" mass="25229">MRTLTIISGILMFMTGVFCFVNSGQTFLAMAFIVGLVMVINGLIHTSAYLLGRGLNNRGDNNGWILADALITLLLGILVLCNQLVADTSIPMVFGMWVLVSGILRIEAATHINKEKKLTNFRTTTATGILAVIVGLFGFINPLVTWLSTVILLGMFMVVQGINIIELGIHMPHEKKSYVKIYKRKRTAVKITPEEETPEKVAERLKAKQEADMNAAAEAPGVVGADIDEKV</sequence>
<feature type="transmembrane region" description="Helical" evidence="1">
    <location>
        <begin position="120"/>
        <end position="140"/>
    </location>
</feature>
<gene>
    <name evidence="2" type="ORF">IAD12_02750</name>
</gene>
<feature type="transmembrane region" description="Helical" evidence="1">
    <location>
        <begin position="63"/>
        <end position="85"/>
    </location>
</feature>
<dbReference type="EMBL" id="DVLX01000028">
    <property type="protein sequence ID" value="HIT99156.1"/>
    <property type="molecule type" value="Genomic_DNA"/>
</dbReference>
<dbReference type="InterPro" id="IPR005325">
    <property type="entry name" value="DUF308_memb"/>
</dbReference>
<comment type="caution">
    <text evidence="2">The sequence shown here is derived from an EMBL/GenBank/DDBJ whole genome shotgun (WGS) entry which is preliminary data.</text>
</comment>
<reference evidence="2" key="2">
    <citation type="journal article" date="2021" name="PeerJ">
        <title>Extensive microbial diversity within the chicken gut microbiome revealed by metagenomics and culture.</title>
        <authorList>
            <person name="Gilroy R."/>
            <person name="Ravi A."/>
            <person name="Getino M."/>
            <person name="Pursley I."/>
            <person name="Horton D.L."/>
            <person name="Alikhan N.F."/>
            <person name="Baker D."/>
            <person name="Gharbi K."/>
            <person name="Hall N."/>
            <person name="Watson M."/>
            <person name="Adriaenssens E.M."/>
            <person name="Foster-Nyarko E."/>
            <person name="Jarju S."/>
            <person name="Secka A."/>
            <person name="Antonio M."/>
            <person name="Oren A."/>
            <person name="Chaudhuri R.R."/>
            <person name="La Ragione R."/>
            <person name="Hildebrand F."/>
            <person name="Pallen M.J."/>
        </authorList>
    </citation>
    <scope>NUCLEOTIDE SEQUENCE</scope>
    <source>
        <strain evidence="2">CHK176-22527</strain>
    </source>
</reference>
<keyword evidence="1" id="KW-0812">Transmembrane</keyword>
<name>A0A9D1KTT7_9FIRM</name>
<keyword evidence="1" id="KW-0472">Membrane</keyword>
<keyword evidence="1" id="KW-1133">Transmembrane helix</keyword>
<proteinExistence type="predicted"/>
<protein>
    <submittedName>
        <fullName evidence="2">DUF308 domain-containing protein</fullName>
    </submittedName>
</protein>
<dbReference type="PANTHER" id="PTHR34989">
    <property type="entry name" value="PROTEIN HDED"/>
    <property type="match status" value="1"/>
</dbReference>
<evidence type="ECO:0000313" key="3">
    <source>
        <dbReference type="Proteomes" id="UP000824159"/>
    </source>
</evidence>
<feature type="transmembrane region" description="Helical" evidence="1">
    <location>
        <begin position="29"/>
        <end position="51"/>
    </location>
</feature>
<dbReference type="InterPro" id="IPR052712">
    <property type="entry name" value="Acid_resist_chaperone_HdeD"/>
</dbReference>
<dbReference type="Proteomes" id="UP000824159">
    <property type="component" value="Unassembled WGS sequence"/>
</dbReference>
<evidence type="ECO:0000313" key="2">
    <source>
        <dbReference type="EMBL" id="HIT99156.1"/>
    </source>
</evidence>
<accession>A0A9D1KTT7</accession>
<feature type="transmembrane region" description="Helical" evidence="1">
    <location>
        <begin position="146"/>
        <end position="169"/>
    </location>
</feature>
<dbReference type="AlphaFoldDB" id="A0A9D1KTT7"/>